<reference evidence="4" key="2">
    <citation type="submission" date="2021-04" db="EMBL/GenBank/DDBJ databases">
        <authorList>
            <person name="Gilroy R."/>
        </authorList>
    </citation>
    <scope>NUCLEOTIDE SEQUENCE</scope>
    <source>
        <strain evidence="4">G3-2149</strain>
    </source>
</reference>
<dbReference type="SUPFAM" id="SSF51735">
    <property type="entry name" value="NAD(P)-binding Rossmann-fold domains"/>
    <property type="match status" value="1"/>
</dbReference>
<reference evidence="4" key="1">
    <citation type="journal article" date="2021" name="PeerJ">
        <title>Extensive microbial diversity within the chicken gut microbiome revealed by metagenomics and culture.</title>
        <authorList>
            <person name="Gilroy R."/>
            <person name="Ravi A."/>
            <person name="Getino M."/>
            <person name="Pursley I."/>
            <person name="Horton D.L."/>
            <person name="Alikhan N.F."/>
            <person name="Baker D."/>
            <person name="Gharbi K."/>
            <person name="Hall N."/>
            <person name="Watson M."/>
            <person name="Adriaenssens E.M."/>
            <person name="Foster-Nyarko E."/>
            <person name="Jarju S."/>
            <person name="Secka A."/>
            <person name="Antonio M."/>
            <person name="Oren A."/>
            <person name="Chaudhuri R.R."/>
            <person name="La Ragione R."/>
            <person name="Hildebrand F."/>
            <person name="Pallen M.J."/>
        </authorList>
    </citation>
    <scope>NUCLEOTIDE SEQUENCE</scope>
    <source>
        <strain evidence="4">G3-2149</strain>
    </source>
</reference>
<dbReference type="AlphaFoldDB" id="A0A9E2L8L8"/>
<feature type="domain" description="D-isomer specific 2-hydroxyacid dehydrogenase NAD-binding" evidence="3">
    <location>
        <begin position="123"/>
        <end position="250"/>
    </location>
</feature>
<organism evidence="4 5">
    <name type="scientific">Candidatus Paraprevotella stercoravium</name>
    <dbReference type="NCBI Taxonomy" id="2838725"/>
    <lineage>
        <taxon>Bacteria</taxon>
        <taxon>Pseudomonadati</taxon>
        <taxon>Bacteroidota</taxon>
        <taxon>Bacteroidia</taxon>
        <taxon>Bacteroidales</taxon>
        <taxon>Prevotellaceae</taxon>
        <taxon>Paraprevotella</taxon>
    </lineage>
</organism>
<comment type="similarity">
    <text evidence="1">Belongs to the D-isomer specific 2-hydroxyacid dehydrogenase family.</text>
</comment>
<keyword evidence="1" id="KW-0560">Oxidoreductase</keyword>
<evidence type="ECO:0000259" key="3">
    <source>
        <dbReference type="Pfam" id="PF02826"/>
    </source>
</evidence>
<evidence type="ECO:0000313" key="5">
    <source>
        <dbReference type="Proteomes" id="UP000823865"/>
    </source>
</evidence>
<dbReference type="Gene3D" id="3.40.50.720">
    <property type="entry name" value="NAD(P)-binding Rossmann-like Domain"/>
    <property type="match status" value="2"/>
</dbReference>
<dbReference type="PANTHER" id="PTHR42938">
    <property type="entry name" value="FORMATE DEHYDROGENASE 1"/>
    <property type="match status" value="1"/>
</dbReference>
<dbReference type="FunFam" id="3.40.50.720:FF:000492">
    <property type="entry name" value="D3-phosphoglycerate dehydrogenase, putative"/>
    <property type="match status" value="1"/>
</dbReference>
<dbReference type="InterPro" id="IPR006139">
    <property type="entry name" value="D-isomer_2_OHA_DH_cat_dom"/>
</dbReference>
<gene>
    <name evidence="4" type="ORF">H9789_07845</name>
</gene>
<accession>A0A9E2L8L8</accession>
<name>A0A9E2L8L8_9BACT</name>
<evidence type="ECO:0000256" key="1">
    <source>
        <dbReference type="RuleBase" id="RU003719"/>
    </source>
</evidence>
<dbReference type="Proteomes" id="UP000823865">
    <property type="component" value="Unassembled WGS sequence"/>
</dbReference>
<dbReference type="Pfam" id="PF02826">
    <property type="entry name" value="2-Hacid_dh_C"/>
    <property type="match status" value="1"/>
</dbReference>
<dbReference type="CDD" id="cd12174">
    <property type="entry name" value="PGDH_like_3"/>
    <property type="match status" value="1"/>
</dbReference>
<sequence length="305" mass="34302">MRILIATEKPFTADAVNRIEEKIEQAGHDFVLLEKYSDSGQLFDAVKEADALIVRSDRVDEQLFEHAPNLKVVVRAGAGYDNIDLDAATKHGVVAMNTPGQNANGVAELVFAMMLMSYRHFMKGSSGHELRGKRIGVHAYGNVASNVARIAKGFDMEVFAYDAYCAPEKMKHDDVIMVGSREDLYRYCDIVSIHVPLTEETRRSVDFDLMNLMPHDPLLINTARKEVMNEEDLLRLMTIRQDFCYMTDVMPGLHEILNSKFGDRYFSTPKKMGAQTAEANLKAGVAAADQIIEFFRTGDDHFRVN</sequence>
<comment type="caution">
    <text evidence="4">The sequence shown here is derived from an EMBL/GenBank/DDBJ whole genome shotgun (WGS) entry which is preliminary data.</text>
</comment>
<dbReference type="InterPro" id="IPR036291">
    <property type="entry name" value="NAD(P)-bd_dom_sf"/>
</dbReference>
<proteinExistence type="inferred from homology"/>
<dbReference type="GO" id="GO:0016616">
    <property type="term" value="F:oxidoreductase activity, acting on the CH-OH group of donors, NAD or NADP as acceptor"/>
    <property type="evidence" value="ECO:0007669"/>
    <property type="project" value="InterPro"/>
</dbReference>
<dbReference type="PANTHER" id="PTHR42938:SF47">
    <property type="entry name" value="HYDROXYPYRUVATE REDUCTASE"/>
    <property type="match status" value="1"/>
</dbReference>
<feature type="domain" description="D-isomer specific 2-hydroxyacid dehydrogenase catalytic" evidence="2">
    <location>
        <begin position="18"/>
        <end position="305"/>
    </location>
</feature>
<dbReference type="GO" id="GO:0051287">
    <property type="term" value="F:NAD binding"/>
    <property type="evidence" value="ECO:0007669"/>
    <property type="project" value="InterPro"/>
</dbReference>
<evidence type="ECO:0000259" key="2">
    <source>
        <dbReference type="Pfam" id="PF00389"/>
    </source>
</evidence>
<dbReference type="Pfam" id="PF00389">
    <property type="entry name" value="2-Hacid_dh"/>
    <property type="match status" value="1"/>
</dbReference>
<evidence type="ECO:0000313" key="4">
    <source>
        <dbReference type="EMBL" id="MBU3853708.1"/>
    </source>
</evidence>
<dbReference type="InterPro" id="IPR006140">
    <property type="entry name" value="D-isomer_DH_NAD-bd"/>
</dbReference>
<protein>
    <submittedName>
        <fullName evidence="4">3-phosphoglycerate dehydrogenase</fullName>
    </submittedName>
</protein>
<dbReference type="EMBL" id="JAHLFU010000166">
    <property type="protein sequence ID" value="MBU3853708.1"/>
    <property type="molecule type" value="Genomic_DNA"/>
</dbReference>
<dbReference type="SUPFAM" id="SSF52283">
    <property type="entry name" value="Formate/glycerate dehydrogenase catalytic domain-like"/>
    <property type="match status" value="1"/>
</dbReference>